<feature type="transmembrane region" description="Helical" evidence="1">
    <location>
        <begin position="12"/>
        <end position="32"/>
    </location>
</feature>
<evidence type="ECO:0008006" key="4">
    <source>
        <dbReference type="Google" id="ProtNLM"/>
    </source>
</evidence>
<keyword evidence="1" id="KW-1133">Transmembrane helix</keyword>
<evidence type="ECO:0000313" key="3">
    <source>
        <dbReference type="Proteomes" id="UP000293912"/>
    </source>
</evidence>
<organism evidence="2 3">
    <name type="scientific">Hydrogenophaga pseudoflava</name>
    <name type="common">Pseudomonas carboxydoflava</name>
    <dbReference type="NCBI Taxonomy" id="47421"/>
    <lineage>
        <taxon>Bacteria</taxon>
        <taxon>Pseudomonadati</taxon>
        <taxon>Pseudomonadota</taxon>
        <taxon>Betaproteobacteria</taxon>
        <taxon>Burkholderiales</taxon>
        <taxon>Comamonadaceae</taxon>
        <taxon>Hydrogenophaga</taxon>
    </lineage>
</organism>
<reference evidence="2 3" key="1">
    <citation type="submission" date="2019-03" db="EMBL/GenBank/DDBJ databases">
        <authorList>
            <person name="Sebastian G."/>
            <person name="Baumann P."/>
            <person name="Ruckert C."/>
            <person name="Kalinowski J."/>
            <person name="Nebel B."/>
            <person name="Takors R."/>
            <person name="Blombach B."/>
        </authorList>
    </citation>
    <scope>NUCLEOTIDE SEQUENCE [LARGE SCALE GENOMIC DNA]</scope>
    <source>
        <strain evidence="2 3">DSM 1084</strain>
    </source>
</reference>
<dbReference type="Proteomes" id="UP000293912">
    <property type="component" value="Chromosome"/>
</dbReference>
<sequence length="138" mass="15113">MRSASSFAPSDSFNRSFGLLVMAVCVAGAVIAQTRHAVIGWSVAAVVGALCMGALALWAPRKLTPLSKAWMGLGRLMGRVVNPLVFGLMFFVLITPVAWVMRLRGRDALKLRLDASARSYWVDRQPPGPRPESFKHQF</sequence>
<dbReference type="KEGG" id="hpse:HPF_04450"/>
<dbReference type="EMBL" id="CP037867">
    <property type="protein sequence ID" value="QBM26921.1"/>
    <property type="molecule type" value="Genomic_DNA"/>
</dbReference>
<protein>
    <recommendedName>
        <fullName evidence="4">SxtJ</fullName>
    </recommendedName>
</protein>
<feature type="transmembrane region" description="Helical" evidence="1">
    <location>
        <begin position="38"/>
        <end position="59"/>
    </location>
</feature>
<dbReference type="Pfam" id="PF19588">
    <property type="entry name" value="SxtJ"/>
    <property type="match status" value="1"/>
</dbReference>
<evidence type="ECO:0000256" key="1">
    <source>
        <dbReference type="SAM" id="Phobius"/>
    </source>
</evidence>
<dbReference type="AlphaFoldDB" id="A0A4P6WZQ7"/>
<dbReference type="RefSeq" id="WP_133155864.1">
    <property type="nucleotide sequence ID" value="NZ_CP037867.1"/>
</dbReference>
<dbReference type="InterPro" id="IPR045781">
    <property type="entry name" value="SxtJ"/>
</dbReference>
<evidence type="ECO:0000313" key="2">
    <source>
        <dbReference type="EMBL" id="QBM26921.1"/>
    </source>
</evidence>
<proteinExistence type="predicted"/>
<feature type="transmembrane region" description="Helical" evidence="1">
    <location>
        <begin position="80"/>
        <end position="101"/>
    </location>
</feature>
<keyword evidence="1" id="KW-0472">Membrane</keyword>
<keyword evidence="1" id="KW-0812">Transmembrane</keyword>
<accession>A0A4P6WZQ7</accession>
<name>A0A4P6WZQ7_HYDPS</name>
<gene>
    <name evidence="2" type="ORF">HPF_04450</name>
</gene>
<keyword evidence="3" id="KW-1185">Reference proteome</keyword>